<dbReference type="Gene3D" id="1.10.3430.10">
    <property type="entry name" value="Ammonium transporter AmtB like domains"/>
    <property type="match status" value="1"/>
</dbReference>
<dbReference type="PROSITE" id="PS01219">
    <property type="entry name" value="AMMONIUM_TRANSP"/>
    <property type="match status" value="1"/>
</dbReference>
<comment type="subcellular location">
    <subcellularLocation>
        <location evidence="1">Membrane</location>
        <topology evidence="1">Multi-pass membrane protein</topology>
    </subcellularLocation>
</comment>
<dbReference type="PANTHER" id="PTHR43029">
    <property type="entry name" value="AMMONIUM TRANSPORTER MEP2"/>
    <property type="match status" value="1"/>
</dbReference>
<feature type="transmembrane region" description="Helical" evidence="8">
    <location>
        <begin position="213"/>
        <end position="233"/>
    </location>
</feature>
<feature type="transmembrane region" description="Helical" evidence="8">
    <location>
        <begin position="245"/>
        <end position="270"/>
    </location>
</feature>
<protein>
    <recommendedName>
        <fullName evidence="9">Ammonium transporter AmtB-like domain-containing protein</fullName>
    </recommendedName>
</protein>
<evidence type="ECO:0000256" key="8">
    <source>
        <dbReference type="SAM" id="Phobius"/>
    </source>
</evidence>
<reference evidence="10" key="1">
    <citation type="submission" date="2020-05" db="EMBL/GenBank/DDBJ databases">
        <title>Phylogenomic resolution of chytrid fungi.</title>
        <authorList>
            <person name="Stajich J.E."/>
            <person name="Amses K."/>
            <person name="Simmons R."/>
            <person name="Seto K."/>
            <person name="Myers J."/>
            <person name="Bonds A."/>
            <person name="Quandt C.A."/>
            <person name="Barry K."/>
            <person name="Liu P."/>
            <person name="Grigoriev I."/>
            <person name="Longcore J.E."/>
            <person name="James T.Y."/>
        </authorList>
    </citation>
    <scope>NUCLEOTIDE SEQUENCE</scope>
    <source>
        <strain evidence="10">JEL0476</strain>
    </source>
</reference>
<dbReference type="Proteomes" id="UP001211065">
    <property type="component" value="Unassembled WGS sequence"/>
</dbReference>
<dbReference type="InterPro" id="IPR029020">
    <property type="entry name" value="Ammonium/urea_transptr"/>
</dbReference>
<keyword evidence="5 8" id="KW-1133">Transmembrane helix</keyword>
<evidence type="ECO:0000256" key="2">
    <source>
        <dbReference type="ARBA" id="ARBA00005887"/>
    </source>
</evidence>
<dbReference type="EMBL" id="JADGJW010002113">
    <property type="protein sequence ID" value="KAJ3199442.1"/>
    <property type="molecule type" value="Genomic_DNA"/>
</dbReference>
<name>A0AAD5TX52_9FUNG</name>
<keyword evidence="6 8" id="KW-0472">Membrane</keyword>
<organism evidence="10 11">
    <name type="scientific">Clydaea vesicula</name>
    <dbReference type="NCBI Taxonomy" id="447962"/>
    <lineage>
        <taxon>Eukaryota</taxon>
        <taxon>Fungi</taxon>
        <taxon>Fungi incertae sedis</taxon>
        <taxon>Chytridiomycota</taxon>
        <taxon>Chytridiomycota incertae sedis</taxon>
        <taxon>Chytridiomycetes</taxon>
        <taxon>Lobulomycetales</taxon>
        <taxon>Lobulomycetaceae</taxon>
        <taxon>Clydaea</taxon>
    </lineage>
</organism>
<proteinExistence type="inferred from homology"/>
<evidence type="ECO:0000256" key="5">
    <source>
        <dbReference type="ARBA" id="ARBA00022989"/>
    </source>
</evidence>
<evidence type="ECO:0000256" key="4">
    <source>
        <dbReference type="ARBA" id="ARBA00022692"/>
    </source>
</evidence>
<evidence type="ECO:0000313" key="11">
    <source>
        <dbReference type="Proteomes" id="UP001211065"/>
    </source>
</evidence>
<feature type="transmembrane region" description="Helical" evidence="8">
    <location>
        <begin position="290"/>
        <end position="315"/>
    </location>
</feature>
<evidence type="ECO:0000256" key="6">
    <source>
        <dbReference type="ARBA" id="ARBA00023136"/>
    </source>
</evidence>
<feature type="transmembrane region" description="Helical" evidence="8">
    <location>
        <begin position="161"/>
        <end position="182"/>
    </location>
</feature>
<sequence length="339" mass="35837">MGVNANAFALTAGAVPGIAFCLYQLQFAAITPSIIFGSVAERMRILPSMVFIFVWSTLVYNFVANWTWNNHGWLRNLSCLDTTGLDKVACGLGALDFAGGGPVHIASGFAGLACCIYFGKRKNIPVSHPHNLTQVFLGTTLIWFGWYGFNGGSAGAATARAAMAAMVTTLCASFSGISWVLFEYLFTKKLSGVGFCTGAITGLVVITPASGFVAPWAAAIMGIIGGISVNLALKFKDWLGYDDALDAFGIHGMGGLVGNVLTGVFAQSWVASLDGAVNPGGAVEGHWILIGYQLVACVSIAFYSFVVTYLILMVINKIPGLSLHFTPEQELIGSDLEEM</sequence>
<dbReference type="InterPro" id="IPR024041">
    <property type="entry name" value="NH4_transpt_AmtB-like_dom"/>
</dbReference>
<feature type="transmembrane region" description="Helical" evidence="8">
    <location>
        <begin position="101"/>
        <end position="119"/>
    </location>
</feature>
<dbReference type="InterPro" id="IPR001905">
    <property type="entry name" value="Ammonium_transpt"/>
</dbReference>
<dbReference type="AlphaFoldDB" id="A0AAD5TX52"/>
<evidence type="ECO:0000256" key="1">
    <source>
        <dbReference type="ARBA" id="ARBA00004141"/>
    </source>
</evidence>
<dbReference type="SUPFAM" id="SSF111352">
    <property type="entry name" value="Ammonium transporter"/>
    <property type="match status" value="1"/>
</dbReference>
<accession>A0AAD5TX52</accession>
<evidence type="ECO:0000256" key="7">
    <source>
        <dbReference type="ARBA" id="ARBA00023177"/>
    </source>
</evidence>
<keyword evidence="4 8" id="KW-0812">Transmembrane</keyword>
<dbReference type="GO" id="GO:0005886">
    <property type="term" value="C:plasma membrane"/>
    <property type="evidence" value="ECO:0007669"/>
    <property type="project" value="TreeGrafter"/>
</dbReference>
<dbReference type="Pfam" id="PF00909">
    <property type="entry name" value="Ammonium_transp"/>
    <property type="match status" value="1"/>
</dbReference>
<gene>
    <name evidence="10" type="ORF">HK099_003173</name>
</gene>
<feature type="transmembrane region" description="Helical" evidence="8">
    <location>
        <begin position="45"/>
        <end position="68"/>
    </location>
</feature>
<feature type="domain" description="Ammonium transporter AmtB-like" evidence="9">
    <location>
        <begin position="6"/>
        <end position="338"/>
    </location>
</feature>
<feature type="non-terminal residue" evidence="10">
    <location>
        <position position="339"/>
    </location>
</feature>
<dbReference type="GO" id="GO:0008519">
    <property type="term" value="F:ammonium channel activity"/>
    <property type="evidence" value="ECO:0007669"/>
    <property type="project" value="InterPro"/>
</dbReference>
<keyword evidence="11" id="KW-1185">Reference proteome</keyword>
<evidence type="ECO:0000313" key="10">
    <source>
        <dbReference type="EMBL" id="KAJ3199442.1"/>
    </source>
</evidence>
<feature type="transmembrane region" description="Helical" evidence="8">
    <location>
        <begin position="189"/>
        <end position="207"/>
    </location>
</feature>
<evidence type="ECO:0000256" key="3">
    <source>
        <dbReference type="ARBA" id="ARBA00022448"/>
    </source>
</evidence>
<dbReference type="PANTHER" id="PTHR43029:SF10">
    <property type="entry name" value="AMMONIUM TRANSPORTER MEP2"/>
    <property type="match status" value="1"/>
</dbReference>
<dbReference type="InterPro" id="IPR018047">
    <property type="entry name" value="Ammonium_transpt_CS"/>
</dbReference>
<feature type="transmembrane region" description="Helical" evidence="8">
    <location>
        <begin position="131"/>
        <end position="149"/>
    </location>
</feature>
<keyword evidence="3" id="KW-0813">Transport</keyword>
<comment type="similarity">
    <text evidence="2">Belongs to the ammonia transporter channel (TC 1.A.11.2) family.</text>
</comment>
<comment type="caution">
    <text evidence="10">The sequence shown here is derived from an EMBL/GenBank/DDBJ whole genome shotgun (WGS) entry which is preliminary data.</text>
</comment>
<keyword evidence="7" id="KW-0924">Ammonia transport</keyword>
<evidence type="ECO:0000259" key="9">
    <source>
        <dbReference type="Pfam" id="PF00909"/>
    </source>
</evidence>